<dbReference type="PROSITE" id="PS00211">
    <property type="entry name" value="ABC_TRANSPORTER_1"/>
    <property type="match status" value="1"/>
</dbReference>
<dbReference type="Gene3D" id="3.40.50.300">
    <property type="entry name" value="P-loop containing nucleotide triphosphate hydrolases"/>
    <property type="match status" value="1"/>
</dbReference>
<dbReference type="InterPro" id="IPR015854">
    <property type="entry name" value="ABC_transpr_LolD-like"/>
</dbReference>
<evidence type="ECO:0000259" key="2">
    <source>
        <dbReference type="PROSITE" id="PS50893"/>
    </source>
</evidence>
<accession>A0A1G1WA97</accession>
<dbReference type="InterPro" id="IPR017911">
    <property type="entry name" value="MacB-like_ATP-bd"/>
</dbReference>
<dbReference type="CDD" id="cd03255">
    <property type="entry name" value="ABC_MJ0796_LolCDE_FtsE"/>
    <property type="match status" value="1"/>
</dbReference>
<dbReference type="PROSITE" id="PS50893">
    <property type="entry name" value="ABC_TRANSPORTER_2"/>
    <property type="match status" value="1"/>
</dbReference>
<dbReference type="SUPFAM" id="SSF52540">
    <property type="entry name" value="P-loop containing nucleoside triphosphate hydrolases"/>
    <property type="match status" value="1"/>
</dbReference>
<protein>
    <recommendedName>
        <fullName evidence="2">ABC transporter domain-containing protein</fullName>
    </recommendedName>
</protein>
<sequence>GVLDRPDSGEIFIDGEPLVAHKDLSKFRAEKVGYVFQLHNLIPTLTALENVQIPMFETKLRARGRKEKARKLLETVGLKDRENNLPTKLSGGERQRVAVARALANDPEIILADEPTGALDSVSAKEILGLLHSIHENMGTTIIMVSHDRGVSSWADQLIHMLDGKMVRDEHIETPVANREEVNVHGGT</sequence>
<dbReference type="GO" id="GO:0022857">
    <property type="term" value="F:transmembrane transporter activity"/>
    <property type="evidence" value="ECO:0007669"/>
    <property type="project" value="TreeGrafter"/>
</dbReference>
<dbReference type="InterPro" id="IPR017871">
    <property type="entry name" value="ABC_transporter-like_CS"/>
</dbReference>
<evidence type="ECO:0000313" key="4">
    <source>
        <dbReference type="Proteomes" id="UP000177103"/>
    </source>
</evidence>
<comment type="caution">
    <text evidence="3">The sequence shown here is derived from an EMBL/GenBank/DDBJ whole genome shotgun (WGS) entry which is preliminary data.</text>
</comment>
<dbReference type="PANTHER" id="PTHR24220">
    <property type="entry name" value="IMPORT ATP-BINDING PROTEIN"/>
    <property type="match status" value="1"/>
</dbReference>
<dbReference type="InterPro" id="IPR003439">
    <property type="entry name" value="ABC_transporter-like_ATP-bd"/>
</dbReference>
<reference evidence="3 4" key="1">
    <citation type="journal article" date="2016" name="Nat. Commun.">
        <title>Thousands of microbial genomes shed light on interconnected biogeochemical processes in an aquifer system.</title>
        <authorList>
            <person name="Anantharaman K."/>
            <person name="Brown C.T."/>
            <person name="Hug L.A."/>
            <person name="Sharon I."/>
            <person name="Castelle C.J."/>
            <person name="Probst A.J."/>
            <person name="Thomas B.C."/>
            <person name="Singh A."/>
            <person name="Wilkins M.J."/>
            <person name="Karaoz U."/>
            <person name="Brodie E.L."/>
            <person name="Williams K.H."/>
            <person name="Hubbard S.S."/>
            <person name="Banfield J.F."/>
        </authorList>
    </citation>
    <scope>NUCLEOTIDE SEQUENCE [LARGE SCALE GENOMIC DNA]</scope>
</reference>
<organism evidence="3 4">
    <name type="scientific">Candidatus Woykebacteria bacterium RBG_13_40_7b</name>
    <dbReference type="NCBI Taxonomy" id="1802594"/>
    <lineage>
        <taxon>Bacteria</taxon>
        <taxon>Candidatus Woykeibacteriota</taxon>
    </lineage>
</organism>
<dbReference type="Pfam" id="PF00005">
    <property type="entry name" value="ABC_tran"/>
    <property type="match status" value="1"/>
</dbReference>
<evidence type="ECO:0000256" key="1">
    <source>
        <dbReference type="ARBA" id="ARBA00022448"/>
    </source>
</evidence>
<name>A0A1G1WA97_9BACT</name>
<dbReference type="GO" id="GO:0005886">
    <property type="term" value="C:plasma membrane"/>
    <property type="evidence" value="ECO:0007669"/>
    <property type="project" value="TreeGrafter"/>
</dbReference>
<dbReference type="PANTHER" id="PTHR24220:SF86">
    <property type="entry name" value="ABC TRANSPORTER ABCH.1"/>
    <property type="match status" value="1"/>
</dbReference>
<keyword evidence="1" id="KW-0813">Transport</keyword>
<dbReference type="AlphaFoldDB" id="A0A1G1WA97"/>
<dbReference type="EMBL" id="MHCQ01000021">
    <property type="protein sequence ID" value="OGY24551.1"/>
    <property type="molecule type" value="Genomic_DNA"/>
</dbReference>
<proteinExistence type="predicted"/>
<dbReference type="GO" id="GO:0016887">
    <property type="term" value="F:ATP hydrolysis activity"/>
    <property type="evidence" value="ECO:0007669"/>
    <property type="project" value="InterPro"/>
</dbReference>
<evidence type="ECO:0000313" key="3">
    <source>
        <dbReference type="EMBL" id="OGY24551.1"/>
    </source>
</evidence>
<feature type="non-terminal residue" evidence="3">
    <location>
        <position position="1"/>
    </location>
</feature>
<gene>
    <name evidence="3" type="ORF">A2Y57_03330</name>
</gene>
<dbReference type="GO" id="GO:0005524">
    <property type="term" value="F:ATP binding"/>
    <property type="evidence" value="ECO:0007669"/>
    <property type="project" value="InterPro"/>
</dbReference>
<dbReference type="InterPro" id="IPR027417">
    <property type="entry name" value="P-loop_NTPase"/>
</dbReference>
<dbReference type="Proteomes" id="UP000177103">
    <property type="component" value="Unassembled WGS sequence"/>
</dbReference>
<feature type="domain" description="ABC transporter" evidence="2">
    <location>
        <begin position="2"/>
        <end position="188"/>
    </location>
</feature>